<dbReference type="EMBL" id="GL348715">
    <property type="protein sequence ID" value="EFH60633.1"/>
    <property type="molecule type" value="Genomic_DNA"/>
</dbReference>
<organism evidence="5">
    <name type="scientific">Arabidopsis lyrata subsp. lyrata</name>
    <name type="common">Lyre-leaved rock-cress</name>
    <dbReference type="NCBI Taxonomy" id="81972"/>
    <lineage>
        <taxon>Eukaryota</taxon>
        <taxon>Viridiplantae</taxon>
        <taxon>Streptophyta</taxon>
        <taxon>Embryophyta</taxon>
        <taxon>Tracheophyta</taxon>
        <taxon>Spermatophyta</taxon>
        <taxon>Magnoliopsida</taxon>
        <taxon>eudicotyledons</taxon>
        <taxon>Gunneridae</taxon>
        <taxon>Pentapetalae</taxon>
        <taxon>rosids</taxon>
        <taxon>malvids</taxon>
        <taxon>Brassicales</taxon>
        <taxon>Brassicaceae</taxon>
        <taxon>Camelineae</taxon>
        <taxon>Arabidopsis</taxon>
    </lineage>
</organism>
<dbReference type="Proteomes" id="UP000008694">
    <property type="component" value="Unassembled WGS sequence"/>
</dbReference>
<dbReference type="PANTHER" id="PTHR10031">
    <property type="entry name" value="ATP SYNTHASE LIPID-BINDING PROTEIN, MITOCHONDRIAL"/>
    <property type="match status" value="1"/>
</dbReference>
<dbReference type="InterPro" id="IPR000454">
    <property type="entry name" value="ATP_synth_F0_csu"/>
</dbReference>
<gene>
    <name evidence="4" type="ORF">ARALYDRAFT_896338</name>
</gene>
<dbReference type="Pfam" id="PF00443">
    <property type="entry name" value="UCH"/>
    <property type="match status" value="1"/>
</dbReference>
<dbReference type="Gramene" id="scaffold_300308.1">
    <property type="protein sequence ID" value="scaffold_300308.1"/>
    <property type="gene ID" value="scaffold_300308.1"/>
</dbReference>
<dbReference type="STRING" id="81972.D7L0G7"/>
<dbReference type="Gene3D" id="3.90.70.10">
    <property type="entry name" value="Cysteine proteinases"/>
    <property type="match status" value="1"/>
</dbReference>
<keyword evidence="5" id="KW-1185">Reference proteome</keyword>
<dbReference type="InterPro" id="IPR038662">
    <property type="entry name" value="ATP_synth_F0_csu_sf"/>
</dbReference>
<dbReference type="GO" id="GO:0015078">
    <property type="term" value="F:proton transmembrane transporter activity"/>
    <property type="evidence" value="ECO:0007669"/>
    <property type="project" value="InterPro"/>
</dbReference>
<reference evidence="5" key="1">
    <citation type="journal article" date="2011" name="Nat. Genet.">
        <title>The Arabidopsis lyrata genome sequence and the basis of rapid genome size change.</title>
        <authorList>
            <person name="Hu T.T."/>
            <person name="Pattyn P."/>
            <person name="Bakker E.G."/>
            <person name="Cao J."/>
            <person name="Cheng J.-F."/>
            <person name="Clark R.M."/>
            <person name="Fahlgren N."/>
            <person name="Fawcett J.A."/>
            <person name="Grimwood J."/>
            <person name="Gundlach H."/>
            <person name="Haberer G."/>
            <person name="Hollister J.D."/>
            <person name="Ossowski S."/>
            <person name="Ottilar R.P."/>
            <person name="Salamov A.A."/>
            <person name="Schneeberger K."/>
            <person name="Spannagl M."/>
            <person name="Wang X."/>
            <person name="Yang L."/>
            <person name="Nasrallah M.E."/>
            <person name="Bergelson J."/>
            <person name="Carrington J.C."/>
            <person name="Gaut B.S."/>
            <person name="Schmutz J."/>
            <person name="Mayer K.F.X."/>
            <person name="Van de Peer Y."/>
            <person name="Grigoriev I.V."/>
            <person name="Nordborg M."/>
            <person name="Weigel D."/>
            <person name="Guo Y.-L."/>
        </authorList>
    </citation>
    <scope>NUCLEOTIDE SEQUENCE [LARGE SCALE GENOMIC DNA]</scope>
    <source>
        <strain evidence="5">cv. MN47</strain>
    </source>
</reference>
<dbReference type="MEROPS" id="C19.A06"/>
<evidence type="ECO:0000256" key="2">
    <source>
        <dbReference type="SAM" id="MobiDB-lite"/>
    </source>
</evidence>
<dbReference type="GO" id="GO:0016579">
    <property type="term" value="P:protein deubiquitination"/>
    <property type="evidence" value="ECO:0007669"/>
    <property type="project" value="InterPro"/>
</dbReference>
<dbReference type="Gene3D" id="1.20.20.10">
    <property type="entry name" value="F1F0 ATP synthase subunit C"/>
    <property type="match status" value="1"/>
</dbReference>
<dbReference type="GO" id="GO:0004843">
    <property type="term" value="F:cysteine-type deubiquitinase activity"/>
    <property type="evidence" value="ECO:0007669"/>
    <property type="project" value="InterPro"/>
</dbReference>
<dbReference type="PRINTS" id="PR00124">
    <property type="entry name" value="ATPASEC"/>
</dbReference>
<protein>
    <recommendedName>
        <fullName evidence="3">USP domain-containing protein</fullName>
    </recommendedName>
</protein>
<feature type="region of interest" description="Disordered" evidence="2">
    <location>
        <begin position="247"/>
        <end position="278"/>
    </location>
</feature>
<comment type="similarity">
    <text evidence="1">Belongs to the ATPase C chain family.</text>
</comment>
<dbReference type="GO" id="GO:0015986">
    <property type="term" value="P:proton motive force-driven ATP synthesis"/>
    <property type="evidence" value="ECO:0007669"/>
    <property type="project" value="InterPro"/>
</dbReference>
<dbReference type="HOGENOM" id="CLU_804972_0_0_1"/>
<dbReference type="SUPFAM" id="SSF54001">
    <property type="entry name" value="Cysteine proteinases"/>
    <property type="match status" value="1"/>
</dbReference>
<dbReference type="Gene3D" id="3.30.300.90">
    <property type="entry name" value="BolA-like"/>
    <property type="match status" value="1"/>
</dbReference>
<dbReference type="InterPro" id="IPR001394">
    <property type="entry name" value="Peptidase_C19_UCH"/>
</dbReference>
<name>D7L0G7_ARALL</name>
<dbReference type="GO" id="GO:0045259">
    <property type="term" value="C:proton-transporting ATP synthase complex"/>
    <property type="evidence" value="ECO:0007669"/>
    <property type="project" value="InterPro"/>
</dbReference>
<evidence type="ECO:0000313" key="5">
    <source>
        <dbReference type="Proteomes" id="UP000008694"/>
    </source>
</evidence>
<dbReference type="InterPro" id="IPR036065">
    <property type="entry name" value="BolA-like_sf"/>
</dbReference>
<dbReference type="InterPro" id="IPR038765">
    <property type="entry name" value="Papain-like_cys_pep_sf"/>
</dbReference>
<dbReference type="PANTHER" id="PTHR10031:SF0">
    <property type="entry name" value="ATPASE PROTEIN 9"/>
    <property type="match status" value="1"/>
</dbReference>
<accession>D7L0G7</accession>
<dbReference type="SUPFAM" id="SSF82657">
    <property type="entry name" value="BolA-like"/>
    <property type="match status" value="1"/>
</dbReference>
<feature type="domain" description="USP" evidence="3">
    <location>
        <begin position="56"/>
        <end position="345"/>
    </location>
</feature>
<proteinExistence type="inferred from homology"/>
<dbReference type="InterPro" id="IPR028889">
    <property type="entry name" value="USP"/>
</dbReference>
<dbReference type="eggNOG" id="KOG2313">
    <property type="taxonomic scope" value="Eukaryota"/>
</dbReference>
<dbReference type="eggNOG" id="KOG1865">
    <property type="taxonomic scope" value="Eukaryota"/>
</dbReference>
<dbReference type="AlphaFoldDB" id="D7L0G7"/>
<sequence length="345" mass="38060">MPNSSFLVVVLSLDMELMDQISQMIPYISYVVLDIGCGVFVGGIDDEDKRVELQPYGLVNLWNSCYANAFLQCLAFTQLLLSYLIRGLHSKTCKRMSWCFVCEFEHLILKARGGEYPLSPIKILSKLQKIGKNLGPGKEEDAHEFLSGVQGKSSVNRQRMIYKAICDEELQNVVHAVDQMTTKTPSEVLKAYTSVTKALNLYLVETSMPTMCYFNLASNYPGVIEENDSIKNQPEEDVSAFIDYVSDRDSPRPVSKNGGRKSKERIPSKHSSNKDRDMNNSLWTGLEVYRLCLAHRTQKAHVAPEDSSGMLEGAKSIGAGAATIASAGAAIGIGNVFSSLIHSVA</sequence>
<feature type="compositionally biased region" description="Basic and acidic residues" evidence="2">
    <location>
        <begin position="264"/>
        <end position="278"/>
    </location>
</feature>
<evidence type="ECO:0000313" key="4">
    <source>
        <dbReference type="EMBL" id="EFH60633.1"/>
    </source>
</evidence>
<evidence type="ECO:0000259" key="3">
    <source>
        <dbReference type="PROSITE" id="PS50235"/>
    </source>
</evidence>
<evidence type="ECO:0000256" key="1">
    <source>
        <dbReference type="ARBA" id="ARBA00006704"/>
    </source>
</evidence>
<dbReference type="PROSITE" id="PS50235">
    <property type="entry name" value="USP_3"/>
    <property type="match status" value="1"/>
</dbReference>
<dbReference type="FunFam" id="3.90.70.10:FF:000119">
    <property type="entry name" value="Ubiquitin specific peptidase 36"/>
    <property type="match status" value="1"/>
</dbReference>